<comment type="caution">
    <text evidence="4">The sequence shown here is derived from an EMBL/GenBank/DDBJ whole genome shotgun (WGS) entry which is preliminary data.</text>
</comment>
<evidence type="ECO:0000313" key="5">
    <source>
        <dbReference type="Proteomes" id="UP001385951"/>
    </source>
</evidence>
<feature type="compositionally biased region" description="Polar residues" evidence="2">
    <location>
        <begin position="162"/>
        <end position="171"/>
    </location>
</feature>
<name>A0AAW0FBF8_9APHY</name>
<dbReference type="AlphaFoldDB" id="A0AAW0FBF8"/>
<feature type="region of interest" description="Disordered" evidence="2">
    <location>
        <begin position="136"/>
        <end position="173"/>
    </location>
</feature>
<feature type="domain" description="PI31 proteasome regulator C-terminal" evidence="3">
    <location>
        <begin position="203"/>
        <end position="267"/>
    </location>
</feature>
<protein>
    <recommendedName>
        <fullName evidence="3">PI31 proteasome regulator C-terminal domain-containing protein</fullName>
    </recommendedName>
</protein>
<sequence length="319" mass="34613">MTVNSYLQLSSKLTNNYLGSLYPKNGHFEQVIIGESEKLHQWSIRNNQVGQTVLTVNVSELSPESLILVNLVNPSADNKVENVLLDWIKDLQEVKFPMEEISLSADLIEQFNNLFNSKVNHDELKQLFAERTNLKESGDMFAQQPVKESRSLENTYPEPPSLQASSKTVGSQRPIPDMPGFEDELEIQRPMNTSGNHSGFPTIGDRDLNPPGLPKNPELKPFLDPLGGNSDGGMYPTPNHPLFGHERQGNTSRLGVPPGARFDDPLGEDNLDDIGNGLPGNLRGSSSGGGSFPSFPGGSFGGSSTFGCDHGGFGGGFGF</sequence>
<dbReference type="InterPro" id="IPR013886">
    <property type="entry name" value="PI31_Prot_C"/>
</dbReference>
<reference evidence="4 5" key="1">
    <citation type="submission" date="2022-09" db="EMBL/GenBank/DDBJ databases">
        <authorList>
            <person name="Palmer J.M."/>
        </authorList>
    </citation>
    <scope>NUCLEOTIDE SEQUENCE [LARGE SCALE GENOMIC DNA]</scope>
    <source>
        <strain evidence="4 5">DSM 7382</strain>
    </source>
</reference>
<dbReference type="Pfam" id="PF08577">
    <property type="entry name" value="PI31_Prot_C"/>
    <property type="match status" value="1"/>
</dbReference>
<gene>
    <name evidence="4" type="ORF">QCA50_018193</name>
</gene>
<feature type="region of interest" description="Disordered" evidence="2">
    <location>
        <begin position="267"/>
        <end position="306"/>
    </location>
</feature>
<comment type="similarity">
    <text evidence="1">Belongs to the proteasome inhibitor PI31 family.</text>
</comment>
<keyword evidence="5" id="KW-1185">Reference proteome</keyword>
<organism evidence="4 5">
    <name type="scientific">Cerrena zonata</name>
    <dbReference type="NCBI Taxonomy" id="2478898"/>
    <lineage>
        <taxon>Eukaryota</taxon>
        <taxon>Fungi</taxon>
        <taxon>Dikarya</taxon>
        <taxon>Basidiomycota</taxon>
        <taxon>Agaricomycotina</taxon>
        <taxon>Agaricomycetes</taxon>
        <taxon>Polyporales</taxon>
        <taxon>Cerrenaceae</taxon>
        <taxon>Cerrena</taxon>
    </lineage>
</organism>
<accession>A0AAW0FBF8</accession>
<dbReference type="EMBL" id="JASBNA010000067">
    <property type="protein sequence ID" value="KAK7678758.1"/>
    <property type="molecule type" value="Genomic_DNA"/>
</dbReference>
<evidence type="ECO:0000256" key="2">
    <source>
        <dbReference type="SAM" id="MobiDB-lite"/>
    </source>
</evidence>
<evidence type="ECO:0000313" key="4">
    <source>
        <dbReference type="EMBL" id="KAK7678758.1"/>
    </source>
</evidence>
<evidence type="ECO:0000256" key="1">
    <source>
        <dbReference type="ARBA" id="ARBA00006405"/>
    </source>
</evidence>
<dbReference type="Proteomes" id="UP001385951">
    <property type="component" value="Unassembled WGS sequence"/>
</dbReference>
<proteinExistence type="inferred from homology"/>
<evidence type="ECO:0000259" key="3">
    <source>
        <dbReference type="Pfam" id="PF08577"/>
    </source>
</evidence>